<keyword evidence="2" id="KW-1185">Reference proteome</keyword>
<accession>A0A9P9J9L6</accession>
<sequence>MIVMATLSLRTRKHRHVVFLVLGLGNCLGCCAAGRIDNSRSLVRSLQWRRAGRSEVIDERELSAGRRTRKPNNLARQRWSRCWSLSWSWVGLLRPPASQPRLGQSVLPISHLTARRTGRLTSLPHQKALVGTGVQESGGPWSGKSG</sequence>
<comment type="caution">
    <text evidence="1">The sequence shown here is derived from an EMBL/GenBank/DDBJ whole genome shotgun (WGS) entry which is preliminary data.</text>
</comment>
<proteinExistence type="predicted"/>
<dbReference type="EMBL" id="JAGMUU010000007">
    <property type="protein sequence ID" value="KAH7149361.1"/>
    <property type="molecule type" value="Genomic_DNA"/>
</dbReference>
<dbReference type="Proteomes" id="UP000717696">
    <property type="component" value="Unassembled WGS sequence"/>
</dbReference>
<dbReference type="AlphaFoldDB" id="A0A9P9J9L6"/>
<reference evidence="1" key="1">
    <citation type="journal article" date="2021" name="Nat. Commun.">
        <title>Genetic determinants of endophytism in the Arabidopsis root mycobiome.</title>
        <authorList>
            <person name="Mesny F."/>
            <person name="Miyauchi S."/>
            <person name="Thiergart T."/>
            <person name="Pickel B."/>
            <person name="Atanasova L."/>
            <person name="Karlsson M."/>
            <person name="Huettel B."/>
            <person name="Barry K.W."/>
            <person name="Haridas S."/>
            <person name="Chen C."/>
            <person name="Bauer D."/>
            <person name="Andreopoulos W."/>
            <person name="Pangilinan J."/>
            <person name="LaButti K."/>
            <person name="Riley R."/>
            <person name="Lipzen A."/>
            <person name="Clum A."/>
            <person name="Drula E."/>
            <person name="Henrissat B."/>
            <person name="Kohler A."/>
            <person name="Grigoriev I.V."/>
            <person name="Martin F.M."/>
            <person name="Hacquard S."/>
        </authorList>
    </citation>
    <scope>NUCLEOTIDE SEQUENCE</scope>
    <source>
        <strain evidence="1">MPI-CAGE-AT-0021</strain>
    </source>
</reference>
<organism evidence="1 2">
    <name type="scientific">Dactylonectria estremocensis</name>
    <dbReference type="NCBI Taxonomy" id="1079267"/>
    <lineage>
        <taxon>Eukaryota</taxon>
        <taxon>Fungi</taxon>
        <taxon>Dikarya</taxon>
        <taxon>Ascomycota</taxon>
        <taxon>Pezizomycotina</taxon>
        <taxon>Sordariomycetes</taxon>
        <taxon>Hypocreomycetidae</taxon>
        <taxon>Hypocreales</taxon>
        <taxon>Nectriaceae</taxon>
        <taxon>Dactylonectria</taxon>
    </lineage>
</organism>
<name>A0A9P9J9L6_9HYPO</name>
<feature type="non-terminal residue" evidence="1">
    <location>
        <position position="146"/>
    </location>
</feature>
<gene>
    <name evidence="1" type="ORF">B0J13DRAFT_551317</name>
</gene>
<evidence type="ECO:0000313" key="2">
    <source>
        <dbReference type="Proteomes" id="UP000717696"/>
    </source>
</evidence>
<protein>
    <submittedName>
        <fullName evidence="1">Uncharacterized protein</fullName>
    </submittedName>
</protein>
<evidence type="ECO:0000313" key="1">
    <source>
        <dbReference type="EMBL" id="KAH7149361.1"/>
    </source>
</evidence>